<evidence type="ECO:0000256" key="2">
    <source>
        <dbReference type="SAM" id="MobiDB-lite"/>
    </source>
</evidence>
<dbReference type="EMBL" id="JACBXQ010000003">
    <property type="protein sequence ID" value="MBG9986501.1"/>
    <property type="molecule type" value="Genomic_DNA"/>
</dbReference>
<evidence type="ECO:0000313" key="5">
    <source>
        <dbReference type="Proteomes" id="UP000721415"/>
    </source>
</evidence>
<feature type="region of interest" description="Disordered" evidence="2">
    <location>
        <begin position="317"/>
        <end position="360"/>
    </location>
</feature>
<evidence type="ECO:0000256" key="3">
    <source>
        <dbReference type="SAM" id="Phobius"/>
    </source>
</evidence>
<keyword evidence="1" id="KW-0175">Coiled coil</keyword>
<reference evidence="4 5" key="1">
    <citation type="submission" date="2020-07" db="EMBL/GenBank/DDBJ databases">
        <title>Facklamia lactis sp. nov., isolated from raw milk.</title>
        <authorList>
            <person name="Doll E.V."/>
            <person name="Huptas C."/>
            <person name="Staib L."/>
            <person name="Wenning M."/>
            <person name="Scherer S."/>
        </authorList>
    </citation>
    <scope>NUCLEOTIDE SEQUENCE [LARGE SCALE GENOMIC DNA]</scope>
    <source>
        <strain evidence="4 5">DSM 111018</strain>
    </source>
</reference>
<feature type="transmembrane region" description="Helical" evidence="3">
    <location>
        <begin position="7"/>
        <end position="27"/>
    </location>
</feature>
<comment type="caution">
    <text evidence="4">The sequence shown here is derived from an EMBL/GenBank/DDBJ whole genome shotgun (WGS) entry which is preliminary data.</text>
</comment>
<dbReference type="Proteomes" id="UP000721415">
    <property type="component" value="Unassembled WGS sequence"/>
</dbReference>
<evidence type="ECO:0000313" key="4">
    <source>
        <dbReference type="EMBL" id="MBG9986501.1"/>
    </source>
</evidence>
<accession>A0ABS0LQR8</accession>
<keyword evidence="3" id="KW-0812">Transmembrane</keyword>
<feature type="compositionally biased region" description="Low complexity" evidence="2">
    <location>
        <begin position="346"/>
        <end position="360"/>
    </location>
</feature>
<feature type="coiled-coil region" evidence="1">
    <location>
        <begin position="69"/>
        <end position="106"/>
    </location>
</feature>
<keyword evidence="5" id="KW-1185">Reference proteome</keyword>
<dbReference type="RefSeq" id="WP_197115416.1">
    <property type="nucleotide sequence ID" value="NZ_JACBXQ010000003.1"/>
</dbReference>
<keyword evidence="3" id="KW-1133">Transmembrane helix</keyword>
<keyword evidence="3" id="KW-0472">Membrane</keyword>
<sequence>MGNKLKVIITLVLIVLLGGVLTLYNYMESNSTAKHTQNTNSQQTEKTDDKIQKQIDALYFDEKKDFLVTDISADKIKELNEQVDKLNEATLVKEEYLEEISVLQDRFEAQSAVNKLYQGKQAAINGNQVKDDLAYNEDLTAEKVKKVKQEHYFMNDSEESISESTGDGGNRQALDKFQQAINQLIDQAENDMNADKILSEGIKKIEDIEILDGNIGQIAQAMADFDDELEKIKDTLPDLYKEYDQKAQKYTDLFVEKVVEISKTVPQYYNLLLIAVEPSQRLTAALEDNFDLFTVEETTTTEEESTIEETVTTIETTSNDYYYDDTPDDDWTDPGDPWIDPEPDPVETTHTETPPFTETT</sequence>
<evidence type="ECO:0000256" key="1">
    <source>
        <dbReference type="SAM" id="Coils"/>
    </source>
</evidence>
<protein>
    <recommendedName>
        <fullName evidence="6">MapZ extracellular domain-containing protein</fullName>
    </recommendedName>
</protein>
<gene>
    <name evidence="4" type="ORF">HZY91_06280</name>
</gene>
<name>A0ABS0LQR8_9LACT</name>
<organism evidence="4 5">
    <name type="scientific">Facklamia lactis</name>
    <dbReference type="NCBI Taxonomy" id="2749967"/>
    <lineage>
        <taxon>Bacteria</taxon>
        <taxon>Bacillati</taxon>
        <taxon>Bacillota</taxon>
        <taxon>Bacilli</taxon>
        <taxon>Lactobacillales</taxon>
        <taxon>Aerococcaceae</taxon>
        <taxon>Facklamia</taxon>
    </lineage>
</organism>
<proteinExistence type="predicted"/>
<evidence type="ECO:0008006" key="6">
    <source>
        <dbReference type="Google" id="ProtNLM"/>
    </source>
</evidence>
<feature type="compositionally biased region" description="Acidic residues" evidence="2">
    <location>
        <begin position="322"/>
        <end position="345"/>
    </location>
</feature>